<evidence type="ECO:0000313" key="2">
    <source>
        <dbReference type="EMBL" id="AKP64262.1"/>
    </source>
</evidence>
<evidence type="ECO:0000313" key="3">
    <source>
        <dbReference type="Proteomes" id="UP000036000"/>
    </source>
</evidence>
<reference evidence="2 3" key="1">
    <citation type="submission" date="2015-07" db="EMBL/GenBank/DDBJ databases">
        <title>Lactobacillus korensis/26-25/ whole genome sequencing.</title>
        <authorList>
            <person name="Kim M.K."/>
            <person name="Im W.-T."/>
            <person name="Srinivasan S."/>
            <person name="Lee J.-J."/>
        </authorList>
    </citation>
    <scope>NUCLEOTIDE SEQUENCE [LARGE SCALE GENOMIC DNA]</scope>
    <source>
        <strain evidence="2 3">26-25</strain>
    </source>
</reference>
<keyword evidence="1" id="KW-1133">Transmembrane helix</keyword>
<protein>
    <recommendedName>
        <fullName evidence="4">DUF1275 domain-containing protein</fullName>
    </recommendedName>
</protein>
<feature type="transmembrane region" description="Helical" evidence="1">
    <location>
        <begin position="60"/>
        <end position="80"/>
    </location>
</feature>
<keyword evidence="1" id="KW-0812">Transmembrane</keyword>
<dbReference type="KEGG" id="lko:ABN16_04130"/>
<evidence type="ECO:0008006" key="4">
    <source>
        <dbReference type="Google" id="ProtNLM"/>
    </source>
</evidence>
<gene>
    <name evidence="2" type="ORF">ABN16_04130</name>
</gene>
<dbReference type="Pfam" id="PF06912">
    <property type="entry name" value="DUF1275"/>
    <property type="match status" value="1"/>
</dbReference>
<dbReference type="PANTHER" id="PTHR37314">
    <property type="entry name" value="SLR0142 PROTEIN"/>
    <property type="match status" value="1"/>
</dbReference>
<feature type="transmembrane region" description="Helical" evidence="1">
    <location>
        <begin position="100"/>
        <end position="127"/>
    </location>
</feature>
<dbReference type="EMBL" id="CP012033">
    <property type="protein sequence ID" value="AKP64262.1"/>
    <property type="molecule type" value="Genomic_DNA"/>
</dbReference>
<dbReference type="Proteomes" id="UP000036000">
    <property type="component" value="Chromosome"/>
</dbReference>
<sequence>MRQQAYPAHEQLLFGSGLTMVAGALDAYSYLEHGEVFAGLQTGNLILLGINLGKLQVAVVGRYLTAMIAFMVGTMLIRGLQHFLEKKRGNLQATVLWIELVLLVCVAITTNILPDIAITALLSLTAAAELQGFRKLKGTPFTPLMMTGNFRTIAESLFDGVRYRDQAARTKATDTLTVMGSFALGAAIVGLLSKTLRGFTVVIPMIILVALIVWLRQQTQQRRWKH</sequence>
<keyword evidence="1" id="KW-0472">Membrane</keyword>
<organism evidence="2 3">
    <name type="scientific">Levilactobacillus koreensis</name>
    <dbReference type="NCBI Taxonomy" id="637971"/>
    <lineage>
        <taxon>Bacteria</taxon>
        <taxon>Bacillati</taxon>
        <taxon>Bacillota</taxon>
        <taxon>Bacilli</taxon>
        <taxon>Lactobacillales</taxon>
        <taxon>Lactobacillaceae</taxon>
        <taxon>Levilactobacillus</taxon>
    </lineage>
</organism>
<keyword evidence="3" id="KW-1185">Reference proteome</keyword>
<dbReference type="InterPro" id="IPR010699">
    <property type="entry name" value="DUF1275"/>
</dbReference>
<dbReference type="RefSeq" id="WP_048733153.1">
    <property type="nucleotide sequence ID" value="NZ_CP012033.1"/>
</dbReference>
<feature type="transmembrane region" description="Helical" evidence="1">
    <location>
        <begin position="198"/>
        <end position="215"/>
    </location>
</feature>
<dbReference type="PANTHER" id="PTHR37314:SF4">
    <property type="entry name" value="UPF0700 TRANSMEMBRANE PROTEIN YOAK"/>
    <property type="match status" value="1"/>
</dbReference>
<evidence type="ECO:0000256" key="1">
    <source>
        <dbReference type="SAM" id="Phobius"/>
    </source>
</evidence>
<accession>A0AAC8UUS5</accession>
<dbReference type="AlphaFoldDB" id="A0AAC8UUS5"/>
<feature type="transmembrane region" description="Helical" evidence="1">
    <location>
        <begin position="12"/>
        <end position="30"/>
    </location>
</feature>
<proteinExistence type="predicted"/>
<name>A0AAC8UUS5_9LACO</name>